<evidence type="ECO:0000313" key="1">
    <source>
        <dbReference type="EMBL" id="OCR91419.1"/>
    </source>
</evidence>
<protein>
    <submittedName>
        <fullName evidence="1">Uncharacterized protein</fullName>
    </submittedName>
</protein>
<proteinExistence type="predicted"/>
<dbReference type="RefSeq" id="WP_065840942.1">
    <property type="nucleotide sequence ID" value="NZ_LFLK01000002.1"/>
</dbReference>
<organism evidence="1 2">
    <name type="scientific">Campylobacter fetus subsp. testudinum</name>
    <dbReference type="NCBI Taxonomy" id="1507806"/>
    <lineage>
        <taxon>Bacteria</taxon>
        <taxon>Pseudomonadati</taxon>
        <taxon>Campylobacterota</taxon>
        <taxon>Epsilonproteobacteria</taxon>
        <taxon>Campylobacterales</taxon>
        <taxon>Campylobacteraceae</taxon>
        <taxon>Campylobacter</taxon>
    </lineage>
</organism>
<dbReference type="AlphaFoldDB" id="A0AAX0HCU8"/>
<reference evidence="1 2" key="1">
    <citation type="journal article" date="2016" name="Genome Biol. Evol.">
        <title>Comparative Genomics of Campylobacter fetus from Reptiles and Mammals Reveals Divergent Evolution in Host-Associated Lineages.</title>
        <authorList>
            <person name="Gilbert M.J."/>
            <person name="Miller W.G."/>
            <person name="Yee E."/>
            <person name="Zomer A.L."/>
            <person name="van der Graaf-van Bloois L."/>
            <person name="Fitzgerald C."/>
            <person name="Forbes K.J."/>
            <person name="Meric G."/>
            <person name="Sheppard S.K."/>
            <person name="Wagenaar J.A."/>
            <person name="Duim B."/>
        </authorList>
    </citation>
    <scope>NUCLEOTIDE SEQUENCE [LARGE SCALE GENOMIC DNA]</scope>
    <source>
        <strain evidence="1 2">12S02225-3</strain>
    </source>
</reference>
<dbReference type="EMBL" id="LFLK01000002">
    <property type="protein sequence ID" value="OCR91419.1"/>
    <property type="molecule type" value="Genomic_DNA"/>
</dbReference>
<evidence type="ECO:0000313" key="2">
    <source>
        <dbReference type="Proteomes" id="UP000093100"/>
    </source>
</evidence>
<accession>A0AAX0HCU8</accession>
<sequence length="178" mass="20819">MCDISDNDMIAVCRSVYKMYISYKEFMAKLKAKRMGENVEFIYSNLDELKAAFTQKLLKYAKSSKDEILKDVIDPILFSTQKHIWNSQSLEEIVSYSISPSLALQGYLRHFNLLIADFYFINENTKQRFDNIFSSVSNEILYKVCEILGNFGVDYIEHCKNQELKLKGKKRIFAKLVF</sequence>
<gene>
    <name evidence="1" type="ORF">CFT12S02225_02670</name>
</gene>
<comment type="caution">
    <text evidence="1">The sequence shown here is derived from an EMBL/GenBank/DDBJ whole genome shotgun (WGS) entry which is preliminary data.</text>
</comment>
<name>A0AAX0HCU8_CAMFE</name>
<dbReference type="Proteomes" id="UP000093100">
    <property type="component" value="Unassembled WGS sequence"/>
</dbReference>